<dbReference type="PANTHER" id="PTHR32552">
    <property type="entry name" value="FERRICHROME IRON RECEPTOR-RELATED"/>
    <property type="match status" value="1"/>
</dbReference>
<dbReference type="Gene3D" id="2.170.130.10">
    <property type="entry name" value="TonB-dependent receptor, plug domain"/>
    <property type="match status" value="1"/>
</dbReference>
<evidence type="ECO:0000256" key="3">
    <source>
        <dbReference type="ARBA" id="ARBA00022452"/>
    </source>
</evidence>
<keyword evidence="9 11" id="KW-0472">Membrane</keyword>
<proteinExistence type="inferred from homology"/>
<keyword evidence="12" id="KW-0732">Signal</keyword>
<dbReference type="AlphaFoldDB" id="A0A0C3REH3"/>
<dbReference type="Proteomes" id="UP000031980">
    <property type="component" value="Unassembled WGS sequence"/>
</dbReference>
<comment type="subcellular location">
    <subcellularLocation>
        <location evidence="1 11">Cell outer membrane</location>
        <topology evidence="1 11">Multi-pass membrane protein</topology>
    </subcellularLocation>
</comment>
<dbReference type="GO" id="GO:0009279">
    <property type="term" value="C:cell outer membrane"/>
    <property type="evidence" value="ECO:0007669"/>
    <property type="project" value="UniProtKB-SubCell"/>
</dbReference>
<comment type="similarity">
    <text evidence="11">Belongs to the TonB-dependent receptor family.</text>
</comment>
<keyword evidence="8" id="KW-0798">TonB box</keyword>
<evidence type="ECO:0000256" key="5">
    <source>
        <dbReference type="ARBA" id="ARBA00022692"/>
    </source>
</evidence>
<dbReference type="NCBIfam" id="TIGR04057">
    <property type="entry name" value="SusC_RagA_signa"/>
    <property type="match status" value="1"/>
</dbReference>
<keyword evidence="4" id="KW-0410">Iron transport</keyword>
<feature type="signal peptide" evidence="12">
    <location>
        <begin position="1"/>
        <end position="21"/>
    </location>
</feature>
<dbReference type="InterPro" id="IPR023996">
    <property type="entry name" value="TonB-dep_OMP_SusC/RagA"/>
</dbReference>
<evidence type="ECO:0000256" key="8">
    <source>
        <dbReference type="ARBA" id="ARBA00023077"/>
    </source>
</evidence>
<organism evidence="14 15">
    <name type="scientific">Sanguibacteroides justesenii</name>
    <dbReference type="NCBI Taxonomy" id="1547597"/>
    <lineage>
        <taxon>Bacteria</taxon>
        <taxon>Pseudomonadati</taxon>
        <taxon>Bacteroidota</taxon>
        <taxon>Bacteroidia</taxon>
        <taxon>Bacteroidales</taxon>
        <taxon>Porphyromonadaceae</taxon>
        <taxon>Sanguibacteroides</taxon>
    </lineage>
</organism>
<feature type="chain" id="PRO_5043118901" description="TonB-dependent receptor plug domain-containing protein" evidence="12">
    <location>
        <begin position="22"/>
        <end position="1041"/>
    </location>
</feature>
<dbReference type="GO" id="GO:0006826">
    <property type="term" value="P:iron ion transport"/>
    <property type="evidence" value="ECO:0007669"/>
    <property type="project" value="UniProtKB-KW"/>
</dbReference>
<sequence length="1041" mass="115877">MKKTIQLIVFLLLAGVQLCLAQKREVSGTVTDAADGSPLPGVTVVVKGTNVGTSTDVKGHYVLKNVEADAVLVFSFVGMKKQEINSGTRKVIDVKMEQETERLEQVVVTALGIKRQKRDLGYSTVNVTNRELVKARALNVAVGLQGKVPGLNITGLNSSVFEDVKINLRGIRSLTGDNNPMLLLDGVPVALGFLSSLNPNDIESVNVLKGTSAAAIYGPDARNGVIVVTTKVGAEGAKPEITISNSTQFSQVSMFPKFQTEFGSGGYGDYIPYENWSYGPAYDGSEVVLGETLPDGSVQKVKYSPIKNNRRKFFKTGMTMQNDVSYLAKDFFLSVQDALIKGVVPNDRNRRTGIRLNASKTYKIFTVNFNSNYIQSNYDVFDDTAMSDYYSANNVGLNDGLMNLIFSTQAHVPLTSYKDYKNNAFATYDNYYNRYGINPYIALDTWRRKGKKQDLITSIDFKLSPTGWWDINYRAAMTYRTEQYKVKTLLRTVTEYGEHRGISTIPQRVEDYSYVQNRLSSELYMNFHKTLGDFKGNLLVGTYVRDVDTKSMNMIGDRLIVEDLFNVSARPGELTGGSDKYRVRMLSFYGSLTLNYKNFVNLEVTGRNDKTSVLDPKHNSFFYPGVSASVVLTDAIPAIKSDVFNFFKLRASWNKTGNADIDPYLLSATSAQILGFPYAGLPGYSINSTSYDPLLKPEFVKSIEFGFEASLLDNRVTLDMTYYNQKNTNQIVRVRVPRSTGYSFAYLNAASFKNFGFEAQLKLTPLVRFGEWDFNLGTSFTYNDSKVLSIFGDLEELSVGGFYAASNQAVVGKPAFVFSAKDYQRDPEGRVIVDAGTGLPKVDETNKIFGRTMPKYIMGLNPTITWRGLTISATFEYKGGYYAFNMIGADMAWTGVSERTGANHRERFVFPNSVYEDPKNPGKYIPNENVTITDVNDFWTGDNYRTVGTNFLTSADSWRFREFSISYDLPQSLIGKQNVIKGVTIAFTGRNLALWLPKSNVYGDPDFQGSYFSDQRNVSGVGDATVNPPTRSFGGTITVKF</sequence>
<dbReference type="InterPro" id="IPR008969">
    <property type="entry name" value="CarboxyPept-like_regulatory"/>
</dbReference>
<dbReference type="NCBIfam" id="TIGR04056">
    <property type="entry name" value="OMP_RagA_SusC"/>
    <property type="match status" value="1"/>
</dbReference>
<dbReference type="Gene3D" id="2.60.40.1120">
    <property type="entry name" value="Carboxypeptidase-like, regulatory domain"/>
    <property type="match status" value="1"/>
</dbReference>
<dbReference type="InterPro" id="IPR012910">
    <property type="entry name" value="Plug_dom"/>
</dbReference>
<dbReference type="OrthoDB" id="9768177at2"/>
<evidence type="ECO:0000256" key="7">
    <source>
        <dbReference type="ARBA" id="ARBA00023065"/>
    </source>
</evidence>
<evidence type="ECO:0000256" key="2">
    <source>
        <dbReference type="ARBA" id="ARBA00022448"/>
    </source>
</evidence>
<protein>
    <recommendedName>
        <fullName evidence="13">TonB-dependent receptor plug domain-containing protein</fullName>
    </recommendedName>
</protein>
<reference evidence="14 15" key="1">
    <citation type="submission" date="2014-07" db="EMBL/GenBank/DDBJ databases">
        <title>Porphyromonadaceae bacterium OUH 308042 = ATCC BAA-2681 = DSM 28342 draft genome.</title>
        <authorList>
            <person name="Sydenham T.V."/>
            <person name="Hasman H."/>
            <person name="Justensen U.S."/>
        </authorList>
    </citation>
    <scope>NUCLEOTIDE SEQUENCE [LARGE SCALE GENOMIC DNA]</scope>
    <source>
        <strain evidence="14 15">OUH 308042</strain>
    </source>
</reference>
<keyword evidence="15" id="KW-1185">Reference proteome</keyword>
<dbReference type="InterPro" id="IPR023997">
    <property type="entry name" value="TonB-dep_OMP_SusC/RagA_CS"/>
</dbReference>
<evidence type="ECO:0000256" key="11">
    <source>
        <dbReference type="PROSITE-ProRule" id="PRU01360"/>
    </source>
</evidence>
<dbReference type="SUPFAM" id="SSF49464">
    <property type="entry name" value="Carboxypeptidase regulatory domain-like"/>
    <property type="match status" value="1"/>
</dbReference>
<dbReference type="Gene3D" id="2.40.170.20">
    <property type="entry name" value="TonB-dependent receptor, beta-barrel domain"/>
    <property type="match status" value="1"/>
</dbReference>
<dbReference type="RefSeq" id="WP_041505115.1">
    <property type="nucleotide sequence ID" value="NZ_JPIU01000038.1"/>
</dbReference>
<dbReference type="InterPro" id="IPR039426">
    <property type="entry name" value="TonB-dep_rcpt-like"/>
</dbReference>
<evidence type="ECO:0000313" key="14">
    <source>
        <dbReference type="EMBL" id="KIO44896.1"/>
    </source>
</evidence>
<evidence type="ECO:0000256" key="6">
    <source>
        <dbReference type="ARBA" id="ARBA00023004"/>
    </source>
</evidence>
<dbReference type="PROSITE" id="PS52016">
    <property type="entry name" value="TONB_DEPENDENT_REC_3"/>
    <property type="match status" value="1"/>
</dbReference>
<evidence type="ECO:0000313" key="15">
    <source>
        <dbReference type="Proteomes" id="UP000031980"/>
    </source>
</evidence>
<keyword evidence="5 11" id="KW-0812">Transmembrane</keyword>
<feature type="domain" description="TonB-dependent receptor plug" evidence="13">
    <location>
        <begin position="117"/>
        <end position="225"/>
    </location>
</feature>
<gene>
    <name evidence="14" type="ORF">BA92_07710</name>
</gene>
<dbReference type="EMBL" id="JPIU01000038">
    <property type="protein sequence ID" value="KIO44896.1"/>
    <property type="molecule type" value="Genomic_DNA"/>
</dbReference>
<dbReference type="PANTHER" id="PTHR32552:SF81">
    <property type="entry name" value="TONB-DEPENDENT OUTER MEMBRANE RECEPTOR"/>
    <property type="match status" value="1"/>
</dbReference>
<keyword evidence="7" id="KW-0406">Ion transport</keyword>
<evidence type="ECO:0000259" key="13">
    <source>
        <dbReference type="Pfam" id="PF07715"/>
    </source>
</evidence>
<name>A0A0C3REH3_9PORP</name>
<dbReference type="InterPro" id="IPR036942">
    <property type="entry name" value="Beta-barrel_TonB_sf"/>
</dbReference>
<evidence type="ECO:0000256" key="4">
    <source>
        <dbReference type="ARBA" id="ARBA00022496"/>
    </source>
</evidence>
<keyword evidence="2 11" id="KW-0813">Transport</keyword>
<keyword evidence="3 11" id="KW-1134">Transmembrane beta strand</keyword>
<evidence type="ECO:0000256" key="1">
    <source>
        <dbReference type="ARBA" id="ARBA00004571"/>
    </source>
</evidence>
<keyword evidence="6" id="KW-0408">Iron</keyword>
<dbReference type="InterPro" id="IPR037066">
    <property type="entry name" value="Plug_dom_sf"/>
</dbReference>
<accession>A0A0C3REH3</accession>
<keyword evidence="10 11" id="KW-0998">Cell outer membrane</keyword>
<evidence type="ECO:0000256" key="12">
    <source>
        <dbReference type="SAM" id="SignalP"/>
    </source>
</evidence>
<dbReference type="Pfam" id="PF07715">
    <property type="entry name" value="Plug"/>
    <property type="match status" value="1"/>
</dbReference>
<evidence type="ECO:0000256" key="9">
    <source>
        <dbReference type="ARBA" id="ARBA00023136"/>
    </source>
</evidence>
<dbReference type="Pfam" id="PF13715">
    <property type="entry name" value="CarbopepD_reg_2"/>
    <property type="match status" value="1"/>
</dbReference>
<comment type="caution">
    <text evidence="14">The sequence shown here is derived from an EMBL/GenBank/DDBJ whole genome shotgun (WGS) entry which is preliminary data.</text>
</comment>
<evidence type="ECO:0000256" key="10">
    <source>
        <dbReference type="ARBA" id="ARBA00023237"/>
    </source>
</evidence>
<dbReference type="SUPFAM" id="SSF56935">
    <property type="entry name" value="Porins"/>
    <property type="match status" value="1"/>
</dbReference>